<feature type="compositionally biased region" description="Acidic residues" evidence="1">
    <location>
        <begin position="55"/>
        <end position="67"/>
    </location>
</feature>
<dbReference type="Gene3D" id="2.30.29.30">
    <property type="entry name" value="Pleckstrin-homology domain (PH domain)/Phosphotyrosine-binding domain (PTB)"/>
    <property type="match status" value="1"/>
</dbReference>
<dbReference type="InterPro" id="IPR051137">
    <property type="entry name" value="PP4R3-like"/>
</dbReference>
<dbReference type="PANTHER" id="PTHR23318">
    <property type="entry name" value="ATP SYNTHASE GAMMA-RELATED"/>
    <property type="match status" value="1"/>
</dbReference>
<protein>
    <submittedName>
        <fullName evidence="2">Uncharacterized protein</fullName>
    </submittedName>
</protein>
<dbReference type="PANTHER" id="PTHR23318:SF0">
    <property type="entry name" value="SERINE_THREONINE-PROTEIN PHOSPHATASE 4 REGULATORY SUBUNIT 3"/>
    <property type="match status" value="1"/>
</dbReference>
<feature type="compositionally biased region" description="Basic and acidic residues" evidence="1">
    <location>
        <begin position="1"/>
        <end position="38"/>
    </location>
</feature>
<sequence>AVPTPKDGEKEEPKKSDSPKEHVEEEPIDEKDQSEQKENINNGVEEEAKVKNESEENGTEAAEDTDDDSKKWDFTRGPRNRVKLYVLCEQRVWDDRGTGHVACLPLPDKSGFHAIVVRLEANEKNVLESKILLDTVYQKQQVFNYFIYIF</sequence>
<evidence type="ECO:0000313" key="3">
    <source>
        <dbReference type="Proteomes" id="UP000005239"/>
    </source>
</evidence>
<name>A0A2A6C176_PRIPA</name>
<dbReference type="EnsemblMetazoa" id="PPA26959.1">
    <property type="protein sequence ID" value="PPA26959.1"/>
    <property type="gene ID" value="WBGene00116513"/>
</dbReference>
<accession>A0A8R1YM43</accession>
<dbReference type="AlphaFoldDB" id="A0A2A6C176"/>
<dbReference type="SUPFAM" id="SSF50729">
    <property type="entry name" value="PH domain-like"/>
    <property type="match status" value="1"/>
</dbReference>
<accession>A0A2A6C176</accession>
<evidence type="ECO:0000313" key="2">
    <source>
        <dbReference type="EnsemblMetazoa" id="PPA26959.1"/>
    </source>
</evidence>
<keyword evidence="3" id="KW-1185">Reference proteome</keyword>
<organism evidence="2 3">
    <name type="scientific">Pristionchus pacificus</name>
    <name type="common">Parasitic nematode worm</name>
    <dbReference type="NCBI Taxonomy" id="54126"/>
    <lineage>
        <taxon>Eukaryota</taxon>
        <taxon>Metazoa</taxon>
        <taxon>Ecdysozoa</taxon>
        <taxon>Nematoda</taxon>
        <taxon>Chromadorea</taxon>
        <taxon>Rhabditida</taxon>
        <taxon>Rhabditina</taxon>
        <taxon>Diplogasteromorpha</taxon>
        <taxon>Diplogasteroidea</taxon>
        <taxon>Neodiplogasteridae</taxon>
        <taxon>Pristionchus</taxon>
    </lineage>
</organism>
<feature type="region of interest" description="Disordered" evidence="1">
    <location>
        <begin position="1"/>
        <end position="75"/>
    </location>
</feature>
<reference evidence="2" key="2">
    <citation type="submission" date="2022-06" db="UniProtKB">
        <authorList>
            <consortium name="EnsemblMetazoa"/>
        </authorList>
    </citation>
    <scope>IDENTIFICATION</scope>
    <source>
        <strain evidence="2">PS312</strain>
    </source>
</reference>
<dbReference type="Proteomes" id="UP000005239">
    <property type="component" value="Unassembled WGS sequence"/>
</dbReference>
<dbReference type="InterPro" id="IPR011993">
    <property type="entry name" value="PH-like_dom_sf"/>
</dbReference>
<reference evidence="3" key="1">
    <citation type="journal article" date="2008" name="Nat. Genet.">
        <title>The Pristionchus pacificus genome provides a unique perspective on nematode lifestyle and parasitism.</title>
        <authorList>
            <person name="Dieterich C."/>
            <person name="Clifton S.W."/>
            <person name="Schuster L.N."/>
            <person name="Chinwalla A."/>
            <person name="Delehaunty K."/>
            <person name="Dinkelacker I."/>
            <person name="Fulton L."/>
            <person name="Fulton R."/>
            <person name="Godfrey J."/>
            <person name="Minx P."/>
            <person name="Mitreva M."/>
            <person name="Roeseler W."/>
            <person name="Tian H."/>
            <person name="Witte H."/>
            <person name="Yang S.P."/>
            <person name="Wilson R.K."/>
            <person name="Sommer R.J."/>
        </authorList>
    </citation>
    <scope>NUCLEOTIDE SEQUENCE [LARGE SCALE GENOMIC DNA]</scope>
    <source>
        <strain evidence="3">PS312</strain>
    </source>
</reference>
<proteinExistence type="predicted"/>
<dbReference type="GO" id="GO:0019888">
    <property type="term" value="F:protein phosphatase regulator activity"/>
    <property type="evidence" value="ECO:0007669"/>
    <property type="project" value="InterPro"/>
</dbReference>
<evidence type="ECO:0000256" key="1">
    <source>
        <dbReference type="SAM" id="MobiDB-lite"/>
    </source>
</evidence>
<gene>
    <name evidence="2" type="primary">WBGene00116513</name>
</gene>